<dbReference type="Proteomes" id="UP000611796">
    <property type="component" value="Unassembled WGS sequence"/>
</dbReference>
<dbReference type="PANTHER" id="PTHR41287">
    <property type="match status" value="1"/>
</dbReference>
<dbReference type="Pfam" id="PF03354">
    <property type="entry name" value="TerL_ATPase"/>
    <property type="match status" value="1"/>
</dbReference>
<dbReference type="InterPro" id="IPR046462">
    <property type="entry name" value="TerL_nuclease"/>
</dbReference>
<dbReference type="EMBL" id="JACRWD010000001">
    <property type="protein sequence ID" value="MBC6003374.1"/>
    <property type="molecule type" value="Genomic_DNA"/>
</dbReference>
<dbReference type="Pfam" id="PF20441">
    <property type="entry name" value="TerL_nuclease"/>
    <property type="match status" value="1"/>
</dbReference>
<dbReference type="InterPro" id="IPR027417">
    <property type="entry name" value="P-loop_NTPase"/>
</dbReference>
<feature type="domain" description="Terminase large subunit-like ATPase" evidence="1">
    <location>
        <begin position="83"/>
        <end position="237"/>
    </location>
</feature>
<dbReference type="Gene3D" id="3.40.50.300">
    <property type="entry name" value="P-loop containing nucleotide triphosphate hydrolases"/>
    <property type="match status" value="1"/>
</dbReference>
<feature type="domain" description="Terminase large subunit-like endonuclease" evidence="2">
    <location>
        <begin position="264"/>
        <end position="544"/>
    </location>
</feature>
<dbReference type="InterPro" id="IPR046461">
    <property type="entry name" value="TerL_ATPase"/>
</dbReference>
<comment type="caution">
    <text evidence="3">The sequence shown here is derived from an EMBL/GenBank/DDBJ whole genome shotgun (WGS) entry which is preliminary data.</text>
</comment>
<dbReference type="PANTHER" id="PTHR41287:SF1">
    <property type="entry name" value="PROTEIN YMFN"/>
    <property type="match status" value="1"/>
</dbReference>
<sequence length="562" mass="64456">MYDSYKDLKSYKWALDVIEGRFLANKYVKLECKRYIDRLENPPEGYFFDLNEIEILHSLLQNINFGTGEGVQGKPFYDHLAGFQFFILDNIWGFVDYEGIRMIQDVTLLMGRKSAKSVLSALLEILILLTADKFSQHALGGLTRNISALIKEDIKKIIKNSPYIKPLFKIQRDSITCLHNEAILKNLSGEANNEQGLLLSSYVMDEVGNQKTHDLISALKLSQMSTRQRLSINISTGYPYEINVMRDLCDLHKKNLDGLLEDEGMFSLMFELDEEDIKTGEWLDNHKLWIKASPLQMTLEKGIKFLEGEFKKALELPGAMSEFKNRILNMWVNSNIGHSYISVDDIKTCKIDGYNWKDKDVIVGLDLSLSFDNTSVVVMTKDKDDFISQSWCFIPKNKIEEKCKVEKVDYRRFIEKENCFGCGENKISYGFVENFIFQLEENLGCNIKYIAYDKHNAPSSVDKFKEAGYKCVEIEQSFLTLHKPTKLMKESVADGLFKFVDNDLFVLNVSNAKEVWNPSGSLSMISKRNSQFKIDMLAATLNCFAIIDELNTKKADYSVFIG</sequence>
<evidence type="ECO:0000313" key="4">
    <source>
        <dbReference type="Proteomes" id="UP000611796"/>
    </source>
</evidence>
<dbReference type="RefSeq" id="WP_187005633.1">
    <property type="nucleotide sequence ID" value="NZ_JACRWD010000001.1"/>
</dbReference>
<reference evidence="3 4" key="1">
    <citation type="submission" date="2020-08" db="EMBL/GenBank/DDBJ databases">
        <authorList>
            <person name="Liu C."/>
            <person name="Sun Q."/>
        </authorList>
    </citation>
    <scope>NUCLEOTIDE SEQUENCE [LARGE SCALE GENOMIC DNA]</scope>
    <source>
        <strain evidence="3 4">NSJ-45</strain>
    </source>
</reference>
<evidence type="ECO:0008006" key="5">
    <source>
        <dbReference type="Google" id="ProtNLM"/>
    </source>
</evidence>
<keyword evidence="4" id="KW-1185">Reference proteome</keyword>
<evidence type="ECO:0000259" key="2">
    <source>
        <dbReference type="Pfam" id="PF20441"/>
    </source>
</evidence>
<gene>
    <name evidence="3" type="ORF">H8891_06140</name>
</gene>
<accession>A0ABR7K2P2</accession>
<proteinExistence type="predicted"/>
<evidence type="ECO:0000259" key="1">
    <source>
        <dbReference type="Pfam" id="PF03354"/>
    </source>
</evidence>
<dbReference type="InterPro" id="IPR005021">
    <property type="entry name" value="Terminase_largesu-like"/>
</dbReference>
<evidence type="ECO:0000313" key="3">
    <source>
        <dbReference type="EMBL" id="MBC6003374.1"/>
    </source>
</evidence>
<protein>
    <recommendedName>
        <fullName evidence="5">Terminase</fullName>
    </recommendedName>
</protein>
<name>A0ABR7K2P2_9FIRM</name>
<organism evidence="3 4">
    <name type="scientific">Paeniclostridium hominis</name>
    <dbReference type="NCBI Taxonomy" id="2764329"/>
    <lineage>
        <taxon>Bacteria</taxon>
        <taxon>Bacillati</taxon>
        <taxon>Bacillota</taxon>
        <taxon>Clostridia</taxon>
        <taxon>Peptostreptococcales</taxon>
        <taxon>Peptostreptococcaceae</taxon>
        <taxon>Paeniclostridium</taxon>
    </lineage>
</organism>